<gene>
    <name evidence="1" type="ORF">M9Y10_026591</name>
</gene>
<dbReference type="Gene3D" id="3.40.50.300">
    <property type="entry name" value="P-loop containing nucleotide triphosphate hydrolases"/>
    <property type="match status" value="1"/>
</dbReference>
<dbReference type="PANTHER" id="PTHR32046:SF11">
    <property type="entry name" value="IMMUNE-ASSOCIATED NUCLEOTIDE-BINDING PROTEIN 10-LIKE"/>
    <property type="match status" value="1"/>
</dbReference>
<proteinExistence type="predicted"/>
<comment type="caution">
    <text evidence="1">The sequence shown here is derived from an EMBL/GenBank/DDBJ whole genome shotgun (WGS) entry which is preliminary data.</text>
</comment>
<name>A0ABR2H6U2_9EUKA</name>
<sequence length="395" mass="46173">MMGSGKTTFLNGIANYLYGVKWDDNFRFKIVSEEEECKTNNIHTATSQIEYVTAYTLNWQPGFPVPYTVTLIDTPGISDLTVMKIINLLESFFRNEGGWGIDSINAVALVNQSTHCHFCIPARYLPKALAYVKIPTTYYCNFYNRSLFVKTSGDNGIINKSNWDMSQTSYENVFVYAHKMSEKSLILTQNVLNERKKLYLPIEGIIEIIQEKKEKINQIEQQCIFIEKYKQLIDQNEDFNIPITVIKWKEVKLKPGVYAINCTKCKRTCQDNCIHVDEEKKNFEEMNYLMLSNNGICNRCDCHLSLHQHMPFKYASYKDTEFQTLESLRRQFGGDSTNMLEKARNEYQQIWDQTSEYITKYKEYVSRLYQNINISLSLQNHPERFSAFLKIDFVS</sequence>
<dbReference type="EMBL" id="JAPFFF010000040">
    <property type="protein sequence ID" value="KAK8841651.1"/>
    <property type="molecule type" value="Genomic_DNA"/>
</dbReference>
<protein>
    <recommendedName>
        <fullName evidence="3">G domain-containing protein</fullName>
    </recommendedName>
</protein>
<dbReference type="InterPro" id="IPR027417">
    <property type="entry name" value="P-loop_NTPase"/>
</dbReference>
<dbReference type="Proteomes" id="UP001470230">
    <property type="component" value="Unassembled WGS sequence"/>
</dbReference>
<keyword evidence="2" id="KW-1185">Reference proteome</keyword>
<evidence type="ECO:0000313" key="1">
    <source>
        <dbReference type="EMBL" id="KAK8841651.1"/>
    </source>
</evidence>
<evidence type="ECO:0008006" key="3">
    <source>
        <dbReference type="Google" id="ProtNLM"/>
    </source>
</evidence>
<evidence type="ECO:0000313" key="2">
    <source>
        <dbReference type="Proteomes" id="UP001470230"/>
    </source>
</evidence>
<reference evidence="1 2" key="1">
    <citation type="submission" date="2024-04" db="EMBL/GenBank/DDBJ databases">
        <title>Tritrichomonas musculus Genome.</title>
        <authorList>
            <person name="Alves-Ferreira E."/>
            <person name="Grigg M."/>
            <person name="Lorenzi H."/>
            <person name="Galac M."/>
        </authorList>
    </citation>
    <scope>NUCLEOTIDE SEQUENCE [LARGE SCALE GENOMIC DNA]</scope>
    <source>
        <strain evidence="1 2">EAF2021</strain>
    </source>
</reference>
<accession>A0ABR2H6U2</accession>
<dbReference type="SUPFAM" id="SSF52540">
    <property type="entry name" value="P-loop containing nucleoside triphosphate hydrolases"/>
    <property type="match status" value="1"/>
</dbReference>
<organism evidence="1 2">
    <name type="scientific">Tritrichomonas musculus</name>
    <dbReference type="NCBI Taxonomy" id="1915356"/>
    <lineage>
        <taxon>Eukaryota</taxon>
        <taxon>Metamonada</taxon>
        <taxon>Parabasalia</taxon>
        <taxon>Tritrichomonadida</taxon>
        <taxon>Tritrichomonadidae</taxon>
        <taxon>Tritrichomonas</taxon>
    </lineage>
</organism>
<dbReference type="PANTHER" id="PTHR32046">
    <property type="entry name" value="G DOMAIN-CONTAINING PROTEIN"/>
    <property type="match status" value="1"/>
</dbReference>